<reference evidence="2 3" key="1">
    <citation type="journal article" date="2019" name="Sci. Rep.">
        <title>Orb-weaving spider Araneus ventricosus genome elucidates the spidroin gene catalogue.</title>
        <authorList>
            <person name="Kono N."/>
            <person name="Nakamura H."/>
            <person name="Ohtoshi R."/>
            <person name="Moran D.A.P."/>
            <person name="Shinohara A."/>
            <person name="Yoshida Y."/>
            <person name="Fujiwara M."/>
            <person name="Mori M."/>
            <person name="Tomita M."/>
            <person name="Arakawa K."/>
        </authorList>
    </citation>
    <scope>NUCLEOTIDE SEQUENCE [LARGE SCALE GENOMIC DNA]</scope>
</reference>
<keyword evidence="1" id="KW-0472">Membrane</keyword>
<gene>
    <name evidence="2" type="ORF">AVEN_252690_1</name>
</gene>
<protein>
    <submittedName>
        <fullName evidence="2">Uncharacterized protein</fullName>
    </submittedName>
</protein>
<keyword evidence="3" id="KW-1185">Reference proteome</keyword>
<organism evidence="2 3">
    <name type="scientific">Araneus ventricosus</name>
    <name type="common">Orbweaver spider</name>
    <name type="synonym">Epeira ventricosa</name>
    <dbReference type="NCBI Taxonomy" id="182803"/>
    <lineage>
        <taxon>Eukaryota</taxon>
        <taxon>Metazoa</taxon>
        <taxon>Ecdysozoa</taxon>
        <taxon>Arthropoda</taxon>
        <taxon>Chelicerata</taxon>
        <taxon>Arachnida</taxon>
        <taxon>Araneae</taxon>
        <taxon>Araneomorphae</taxon>
        <taxon>Entelegynae</taxon>
        <taxon>Araneoidea</taxon>
        <taxon>Araneidae</taxon>
        <taxon>Araneus</taxon>
    </lineage>
</organism>
<keyword evidence="1" id="KW-1133">Transmembrane helix</keyword>
<name>A0A4Y2UUU7_ARAVE</name>
<keyword evidence="1" id="KW-0812">Transmembrane</keyword>
<dbReference type="AlphaFoldDB" id="A0A4Y2UUU7"/>
<dbReference type="OrthoDB" id="6420816at2759"/>
<dbReference type="Proteomes" id="UP000499080">
    <property type="component" value="Unassembled WGS sequence"/>
</dbReference>
<evidence type="ECO:0000256" key="1">
    <source>
        <dbReference type="SAM" id="Phobius"/>
    </source>
</evidence>
<evidence type="ECO:0000313" key="3">
    <source>
        <dbReference type="Proteomes" id="UP000499080"/>
    </source>
</evidence>
<evidence type="ECO:0000313" key="2">
    <source>
        <dbReference type="EMBL" id="GBO15971.1"/>
    </source>
</evidence>
<accession>A0A4Y2UUU7</accession>
<feature type="transmembrane region" description="Helical" evidence="1">
    <location>
        <begin position="6"/>
        <end position="25"/>
    </location>
</feature>
<comment type="caution">
    <text evidence="2">The sequence shown here is derived from an EMBL/GenBank/DDBJ whole genome shotgun (WGS) entry which is preliminary data.</text>
</comment>
<sequence length="98" mass="11157">MIPGLFVANVIVCIVIFLFVINSKFRNRLIAEWHNQQAKLLPAKRKSAEILDKTPVTQEIYRTAVEEDRSRESETSQVGTLLRMDRISPLPTLVSAMC</sequence>
<dbReference type="EMBL" id="BGPR01039912">
    <property type="protein sequence ID" value="GBO15971.1"/>
    <property type="molecule type" value="Genomic_DNA"/>
</dbReference>
<proteinExistence type="predicted"/>